<proteinExistence type="predicted"/>
<reference evidence="1 2" key="1">
    <citation type="submission" date="2017-02" db="EMBL/GenBank/DDBJ databases">
        <title>Genome sequence of the nitrite-oxidizing bacterium Nitrobacter vulgaris strain Ab1.</title>
        <authorList>
            <person name="Mellbye B.L."/>
            <person name="Davis E.W."/>
            <person name="Spieck E."/>
            <person name="Chang J.H."/>
            <person name="Bottomley P.J."/>
            <person name="Sayavedra-Soto L.A."/>
        </authorList>
    </citation>
    <scope>NUCLEOTIDE SEQUENCE [LARGE SCALE GENOMIC DNA]</scope>
    <source>
        <strain evidence="1 2">Ab1</strain>
    </source>
</reference>
<dbReference type="EMBL" id="MWPQ01000011">
    <property type="protein sequence ID" value="OPH84000.1"/>
    <property type="molecule type" value="Genomic_DNA"/>
</dbReference>
<dbReference type="AlphaFoldDB" id="A0A1V4I2D3"/>
<accession>A0A1V4I2D3</accession>
<sequence>MLIAIRETEIVTKAMAPTLLEQRLIRSVTRRRKESAVIGRNAKADRDASLESPGLDIRETLALAGPATATVPGAVAALPTEM</sequence>
<protein>
    <submittedName>
        <fullName evidence="1">Uncharacterized protein</fullName>
    </submittedName>
</protein>
<evidence type="ECO:0000313" key="2">
    <source>
        <dbReference type="Proteomes" id="UP000189940"/>
    </source>
</evidence>
<keyword evidence="2" id="KW-1185">Reference proteome</keyword>
<gene>
    <name evidence="1" type="ORF">B2M20_04000</name>
</gene>
<evidence type="ECO:0000313" key="1">
    <source>
        <dbReference type="EMBL" id="OPH84000.1"/>
    </source>
</evidence>
<organism evidence="1 2">
    <name type="scientific">Nitrobacter vulgaris</name>
    <dbReference type="NCBI Taxonomy" id="29421"/>
    <lineage>
        <taxon>Bacteria</taxon>
        <taxon>Pseudomonadati</taxon>
        <taxon>Pseudomonadota</taxon>
        <taxon>Alphaproteobacteria</taxon>
        <taxon>Hyphomicrobiales</taxon>
        <taxon>Nitrobacteraceae</taxon>
        <taxon>Nitrobacter</taxon>
    </lineage>
</organism>
<comment type="caution">
    <text evidence="1">The sequence shown here is derived from an EMBL/GenBank/DDBJ whole genome shotgun (WGS) entry which is preliminary data.</text>
</comment>
<name>A0A1V4I2D3_NITVU</name>
<dbReference type="Proteomes" id="UP000189940">
    <property type="component" value="Unassembled WGS sequence"/>
</dbReference>